<proteinExistence type="predicted"/>
<dbReference type="InterPro" id="IPR019613">
    <property type="entry name" value="DUF4198"/>
</dbReference>
<feature type="signal peptide" evidence="1">
    <location>
        <begin position="1"/>
        <end position="25"/>
    </location>
</feature>
<accession>A0A2I7K8L7</accession>
<reference evidence="2 3" key="2">
    <citation type="journal article" date="2017" name="Genome Biol. Evol.">
        <title>Trajectories and Drivers of Genome Evolution in Surface-Associated Marine Phaeobacter.</title>
        <authorList>
            <person name="Freese H.M."/>
            <person name="Sikorski J."/>
            <person name="Bunk B."/>
            <person name="Scheuner C."/>
            <person name="Meier-Kolthoff J.P."/>
            <person name="Sproer C."/>
            <person name="Gram L."/>
            <person name="Overmann J."/>
        </authorList>
    </citation>
    <scope>NUCLEOTIDE SEQUENCE [LARGE SCALE GENOMIC DNA]</scope>
    <source>
        <strain evidence="2 3">P88</strain>
    </source>
</reference>
<name>A0A2I7K8L7_9RHOB</name>
<dbReference type="AlphaFoldDB" id="A0A2I7K8L7"/>
<gene>
    <name evidence="2" type="ORF">PhaeoP88_01574</name>
</gene>
<evidence type="ECO:0000313" key="2">
    <source>
        <dbReference type="EMBL" id="AUQ98951.1"/>
    </source>
</evidence>
<protein>
    <recommendedName>
        <fullName evidence="4">DUF4198 domain-containing protein</fullName>
    </recommendedName>
</protein>
<feature type="chain" id="PRO_5014473190" description="DUF4198 domain-containing protein" evidence="1">
    <location>
        <begin position="26"/>
        <end position="281"/>
    </location>
</feature>
<dbReference type="RefSeq" id="WP_102883427.1">
    <property type="nucleotide sequence ID" value="NZ_CP010725.1"/>
</dbReference>
<evidence type="ECO:0000313" key="3">
    <source>
        <dbReference type="Proteomes" id="UP000236447"/>
    </source>
</evidence>
<reference evidence="2 3" key="1">
    <citation type="journal article" date="2017" name="Front. Microbiol.">
        <title>Phaeobacter piscinae sp. nov., a species of the Roseobacter group and potential aquaculture probiont.</title>
        <authorList>
            <person name="Sonnenschein E.C."/>
            <person name="Phippen C.B.W."/>
            <person name="Nielsen K.F."/>
            <person name="Mateiu R.V."/>
            <person name="Melchiorsen J."/>
            <person name="Gram L."/>
            <person name="Overmann J."/>
            <person name="Freese H.M."/>
        </authorList>
    </citation>
    <scope>NUCLEOTIDE SEQUENCE [LARGE SCALE GENOMIC DNA]</scope>
    <source>
        <strain evidence="2 3">P88</strain>
    </source>
</reference>
<evidence type="ECO:0008006" key="4">
    <source>
        <dbReference type="Google" id="ProtNLM"/>
    </source>
</evidence>
<sequence precursor="true">MRFARPVAFFLLALAANTVGRAALAHEFWIAPEKYQVKLGASVQADLRNGQIFSGARLPYFDRNIARFETWEQAEIRPYGGRMGDMPALQLEPPAEGLLVVVHETTPDHLTYDSWEDFAKFAAHKDFPDIEQRHNARNLPREGFVERYTRHAKSLVAIGSGAGADRAVGMLTEFVALANPYNDDLSRGLPVELQFRGHLRADAQIEVFERASDDTVSVTLLRTDAGGRAVVPVKSGHTYLLDAVVLRPVDPEAASRTDSATTGKPAPVWQTHWAALTFAVP</sequence>
<organism evidence="2 3">
    <name type="scientific">Phaeobacter inhibens</name>
    <dbReference type="NCBI Taxonomy" id="221822"/>
    <lineage>
        <taxon>Bacteria</taxon>
        <taxon>Pseudomonadati</taxon>
        <taxon>Pseudomonadota</taxon>
        <taxon>Alphaproteobacteria</taxon>
        <taxon>Rhodobacterales</taxon>
        <taxon>Roseobacteraceae</taxon>
        <taxon>Phaeobacter</taxon>
    </lineage>
</organism>
<dbReference type="Proteomes" id="UP000236447">
    <property type="component" value="Chromosome"/>
</dbReference>
<dbReference type="EMBL" id="CP010725">
    <property type="protein sequence ID" value="AUQ98951.1"/>
    <property type="molecule type" value="Genomic_DNA"/>
</dbReference>
<keyword evidence="1" id="KW-0732">Signal</keyword>
<evidence type="ECO:0000256" key="1">
    <source>
        <dbReference type="SAM" id="SignalP"/>
    </source>
</evidence>
<dbReference type="Pfam" id="PF10670">
    <property type="entry name" value="DUF4198"/>
    <property type="match status" value="1"/>
</dbReference>